<evidence type="ECO:0008006" key="3">
    <source>
        <dbReference type="Google" id="ProtNLM"/>
    </source>
</evidence>
<proteinExistence type="predicted"/>
<organism evidence="1 2">
    <name type="scientific">Drechslerella dactyloides</name>
    <name type="common">Nematode-trapping fungus</name>
    <name type="synonym">Arthrobotrys dactyloides</name>
    <dbReference type="NCBI Taxonomy" id="74499"/>
    <lineage>
        <taxon>Eukaryota</taxon>
        <taxon>Fungi</taxon>
        <taxon>Dikarya</taxon>
        <taxon>Ascomycota</taxon>
        <taxon>Pezizomycotina</taxon>
        <taxon>Orbiliomycetes</taxon>
        <taxon>Orbiliales</taxon>
        <taxon>Orbiliaceae</taxon>
        <taxon>Drechslerella</taxon>
    </lineage>
</organism>
<reference evidence="1" key="1">
    <citation type="submission" date="2023-01" db="EMBL/GenBank/DDBJ databases">
        <title>The chitinases involved in constricting ring structure development in the nematode-trapping fungus Drechslerella dactyloides.</title>
        <authorList>
            <person name="Wang R."/>
            <person name="Zhang L."/>
            <person name="Tang P."/>
            <person name="Li S."/>
            <person name="Liang L."/>
        </authorList>
    </citation>
    <scope>NUCLEOTIDE SEQUENCE</scope>
    <source>
        <strain evidence="1">YMF1.00031</strain>
    </source>
</reference>
<gene>
    <name evidence="1" type="ORF">Dda_1241</name>
</gene>
<evidence type="ECO:0000313" key="1">
    <source>
        <dbReference type="EMBL" id="KAJ6262685.1"/>
    </source>
</evidence>
<protein>
    <recommendedName>
        <fullName evidence="3">C2H2-type domain-containing protein</fullName>
    </recommendedName>
</protein>
<comment type="caution">
    <text evidence="1">The sequence shown here is derived from an EMBL/GenBank/DDBJ whole genome shotgun (WGS) entry which is preliminary data.</text>
</comment>
<name>A0AAD6J1N0_DREDA</name>
<sequence length="311" mass="34767">MVSHERENHFVISTRSYQADVCGKHLITHKPAIHECYGKGCDRMFPTISGMFIHLESGTCPSKITLKDVNAVVAMYTHHNSIIHSDYNKSLAAMLNREDPPDGFPFHCPGFTPGSLCGKRFELFSGLLQHCESRACNHTFGQDDGGLLSFLHKVLYSESALFKLGRLKANVYSRIELVFPEVLRDGEQEHLEALLILLQMLFRKLLDIIENVQSRLKAAISKHINYQILGLSLGHPSNLDAITGRRGDLSALAGEYASITGNEGRIAGPERMNTSEVFVWNIDTGECQLLHLFLEETTAVFEILSLETQPQ</sequence>
<dbReference type="Proteomes" id="UP001221413">
    <property type="component" value="Unassembled WGS sequence"/>
</dbReference>
<dbReference type="EMBL" id="JAQGDS010000002">
    <property type="protein sequence ID" value="KAJ6262685.1"/>
    <property type="molecule type" value="Genomic_DNA"/>
</dbReference>
<dbReference type="AlphaFoldDB" id="A0AAD6J1N0"/>
<keyword evidence="2" id="KW-1185">Reference proteome</keyword>
<accession>A0AAD6J1N0</accession>
<evidence type="ECO:0000313" key="2">
    <source>
        <dbReference type="Proteomes" id="UP001221413"/>
    </source>
</evidence>